<name>A0A6P2XBM8_BURL3</name>
<dbReference type="InterPro" id="IPR023631">
    <property type="entry name" value="Amidase_dom"/>
</dbReference>
<evidence type="ECO:0000256" key="1">
    <source>
        <dbReference type="ARBA" id="ARBA00009199"/>
    </source>
</evidence>
<dbReference type="PANTHER" id="PTHR11895">
    <property type="entry name" value="TRANSAMIDASE"/>
    <property type="match status" value="1"/>
</dbReference>
<comment type="similarity">
    <text evidence="1">Belongs to the amidase family.</text>
</comment>
<dbReference type="PANTHER" id="PTHR11895:SF7">
    <property type="entry name" value="GLUTAMYL-TRNA(GLN) AMIDOTRANSFERASE SUBUNIT A, MITOCHONDRIAL"/>
    <property type="match status" value="1"/>
</dbReference>
<dbReference type="Pfam" id="PF01425">
    <property type="entry name" value="Amidase"/>
    <property type="match status" value="1"/>
</dbReference>
<dbReference type="Gene3D" id="3.90.1300.10">
    <property type="entry name" value="Amidase signature (AS) domain"/>
    <property type="match status" value="1"/>
</dbReference>
<dbReference type="AlphaFoldDB" id="A0A6P2XBM8"/>
<dbReference type="RefSeq" id="WP_217483273.1">
    <property type="nucleotide sequence ID" value="NZ_CABVQN010000012.1"/>
</dbReference>
<reference evidence="3 4" key="1">
    <citation type="submission" date="2019-09" db="EMBL/GenBank/DDBJ databases">
        <authorList>
            <person name="Depoorter E."/>
        </authorList>
    </citation>
    <scope>NUCLEOTIDE SEQUENCE [LARGE SCALE GENOMIC DNA]</scope>
    <source>
        <strain evidence="3">R-39750</strain>
    </source>
</reference>
<dbReference type="InterPro" id="IPR036928">
    <property type="entry name" value="AS_sf"/>
</dbReference>
<organism evidence="3 4">
    <name type="scientific">Burkholderia lata (strain ATCC 17760 / DSM 23089 / LMG 22485 / NCIMB 9086 / R18194 / 383)</name>
    <dbReference type="NCBI Taxonomy" id="482957"/>
    <lineage>
        <taxon>Bacteria</taxon>
        <taxon>Pseudomonadati</taxon>
        <taxon>Pseudomonadota</taxon>
        <taxon>Betaproteobacteria</taxon>
        <taxon>Burkholderiales</taxon>
        <taxon>Burkholderiaceae</taxon>
        <taxon>Burkholderia</taxon>
        <taxon>Burkholderia cepacia complex</taxon>
    </lineage>
</organism>
<protein>
    <submittedName>
        <fullName evidence="3">Amidase</fullName>
    </submittedName>
</protein>
<evidence type="ECO:0000259" key="2">
    <source>
        <dbReference type="Pfam" id="PF01425"/>
    </source>
</evidence>
<sequence>MIPFDEYRRHDAVGLARLVASGELQASELLDAAISRADEVNGKLNAIVTPMHALARERALGKRRGPLAGVPFLLKDLRQDYAGVVTTNGCKALKAGGRQAHAHSSITARWLDAGLVVLGKTNTSEFGAKGTTEPDAWGPTRNPWDTTLSAGGSSGGACAAVSAGIVPVAGASDAGGSIRIPASYCGLFGLKPGRGRTPMGPAVAEIMHGAAAQHVVSRSVRDSAACLDATHGHEPNSPFRIAAPERPYRDEIERDCEPLRIALSHRSSVTSFVDAEAVRAVEQAGELLQTLGHHVEWADPQIDGAQMGRDFTNIWFAYCASMVRQIKRELGANDTGFEPDTLIMAAFGRAMPATDYVESYMRLSEYSRALGEFHQRYDVLVTPTVAMRAPQIGELATPRSQQRLLKALDMLGLTRAVLHSPIVRRVVLKNLARVPYTQLANLTGVPSMSVPLHWGADHLPWGVQFVASHGAEGMLFRLAAQLERAKPWFDRVPAL</sequence>
<dbReference type="InterPro" id="IPR000120">
    <property type="entry name" value="Amidase"/>
</dbReference>
<evidence type="ECO:0000313" key="4">
    <source>
        <dbReference type="Proteomes" id="UP000494110"/>
    </source>
</evidence>
<accession>A0A6P2XBM8</accession>
<dbReference type="GO" id="GO:0003824">
    <property type="term" value="F:catalytic activity"/>
    <property type="evidence" value="ECO:0007669"/>
    <property type="project" value="InterPro"/>
</dbReference>
<evidence type="ECO:0000313" key="3">
    <source>
        <dbReference type="EMBL" id="VWD05826.1"/>
    </source>
</evidence>
<gene>
    <name evidence="3" type="ORF">BLA39750_02881</name>
</gene>
<proteinExistence type="inferred from homology"/>
<dbReference type="Proteomes" id="UP000494110">
    <property type="component" value="Unassembled WGS sequence"/>
</dbReference>
<feature type="domain" description="Amidase" evidence="2">
    <location>
        <begin position="28"/>
        <end position="475"/>
    </location>
</feature>
<dbReference type="EMBL" id="CABVQN010000012">
    <property type="protein sequence ID" value="VWD05826.1"/>
    <property type="molecule type" value="Genomic_DNA"/>
</dbReference>
<dbReference type="SUPFAM" id="SSF75304">
    <property type="entry name" value="Amidase signature (AS) enzymes"/>
    <property type="match status" value="1"/>
</dbReference>